<proteinExistence type="predicted"/>
<sequence length="167" mass="17740">MDTTATEPVQAYLTATGERLRADGCEVTTEDWRGTPVLIGYRGDFRFRWMATTLHLFTIAAPTTVVTADALRAFTATVMDYVVARKGQLRGFQSGVAAIPALVGTQVDPAASAWAQEGQQVKFASVARPVAVDAGTGAAAAYRGNPMLGIVYAAHLRSKLNAYFPAA</sequence>
<evidence type="ECO:0008006" key="3">
    <source>
        <dbReference type="Google" id="ProtNLM"/>
    </source>
</evidence>
<name>A0A1C4Z6P3_9ACTN</name>
<evidence type="ECO:0000313" key="1">
    <source>
        <dbReference type="EMBL" id="SCF28692.1"/>
    </source>
</evidence>
<keyword evidence="2" id="KW-1185">Reference proteome</keyword>
<reference evidence="2" key="1">
    <citation type="submission" date="2016-06" db="EMBL/GenBank/DDBJ databases">
        <authorList>
            <person name="Varghese N."/>
            <person name="Submissions Spin"/>
        </authorList>
    </citation>
    <scope>NUCLEOTIDE SEQUENCE [LARGE SCALE GENOMIC DNA]</scope>
    <source>
        <strain evidence="2">DSM 45160</strain>
    </source>
</reference>
<gene>
    <name evidence="1" type="ORF">GA0070612_5904</name>
</gene>
<protein>
    <recommendedName>
        <fullName evidence="3">Levansucrase</fullName>
    </recommendedName>
</protein>
<organism evidence="1 2">
    <name type="scientific">Micromonospora chokoriensis</name>
    <dbReference type="NCBI Taxonomy" id="356851"/>
    <lineage>
        <taxon>Bacteria</taxon>
        <taxon>Bacillati</taxon>
        <taxon>Actinomycetota</taxon>
        <taxon>Actinomycetes</taxon>
        <taxon>Micromonosporales</taxon>
        <taxon>Micromonosporaceae</taxon>
        <taxon>Micromonospora</taxon>
    </lineage>
</organism>
<dbReference type="EMBL" id="LT607409">
    <property type="protein sequence ID" value="SCF28692.1"/>
    <property type="molecule type" value="Genomic_DNA"/>
</dbReference>
<evidence type="ECO:0000313" key="2">
    <source>
        <dbReference type="Proteomes" id="UP000198224"/>
    </source>
</evidence>
<accession>A0A1C4Z6P3</accession>
<dbReference type="Proteomes" id="UP000198224">
    <property type="component" value="Chromosome I"/>
</dbReference>
<dbReference type="AlphaFoldDB" id="A0A1C4Z6P3"/>
<dbReference type="RefSeq" id="WP_088990850.1">
    <property type="nucleotide sequence ID" value="NZ_LT607409.1"/>
</dbReference>